<feature type="chain" id="PRO_5025357311" description="Somatostatin/Cortistatin C-terminal domain-containing protein" evidence="8">
    <location>
        <begin position="21"/>
        <end position="112"/>
    </location>
</feature>
<comment type="similarity">
    <text evidence="2">Belongs to the somatostatin family.</text>
</comment>
<evidence type="ECO:0000256" key="6">
    <source>
        <dbReference type="ARBA" id="ARBA00022729"/>
    </source>
</evidence>
<dbReference type="GeneTree" id="ENSGT00960000193123"/>
<name>A0A674KAB8_9SAUR</name>
<evidence type="ECO:0000256" key="1">
    <source>
        <dbReference type="ARBA" id="ARBA00004613"/>
    </source>
</evidence>
<organism evidence="10 11">
    <name type="scientific">Terrapene triunguis</name>
    <name type="common">Three-toed box turtle</name>
    <dbReference type="NCBI Taxonomy" id="2587831"/>
    <lineage>
        <taxon>Eukaryota</taxon>
        <taxon>Metazoa</taxon>
        <taxon>Chordata</taxon>
        <taxon>Craniata</taxon>
        <taxon>Vertebrata</taxon>
        <taxon>Euteleostomi</taxon>
        <taxon>Archelosauria</taxon>
        <taxon>Testudinata</taxon>
        <taxon>Testudines</taxon>
        <taxon>Cryptodira</taxon>
        <taxon>Durocryptodira</taxon>
        <taxon>Testudinoidea</taxon>
        <taxon>Emydidae</taxon>
        <taxon>Terrapene</taxon>
    </lineage>
</organism>
<dbReference type="AlphaFoldDB" id="A0A674KAB8"/>
<reference evidence="10" key="1">
    <citation type="submission" date="2025-08" db="UniProtKB">
        <authorList>
            <consortium name="Ensembl"/>
        </authorList>
    </citation>
    <scope>IDENTIFICATION</scope>
</reference>
<proteinExistence type="inferred from homology"/>
<dbReference type="GO" id="GO:0030334">
    <property type="term" value="P:regulation of cell migration"/>
    <property type="evidence" value="ECO:0007669"/>
    <property type="project" value="TreeGrafter"/>
</dbReference>
<feature type="domain" description="Somatostatin/Cortistatin C-terminal" evidence="9">
    <location>
        <begin position="98"/>
        <end position="112"/>
    </location>
</feature>
<keyword evidence="4" id="KW-0165">Cleavage on pair of basic residues</keyword>
<comment type="subcellular location">
    <subcellularLocation>
        <location evidence="1">Secreted</location>
    </subcellularLocation>
</comment>
<feature type="signal peptide" evidence="8">
    <location>
        <begin position="1"/>
        <end position="20"/>
    </location>
</feature>
<evidence type="ECO:0000313" key="10">
    <source>
        <dbReference type="Ensembl" id="ENSTMTP00000029928.1"/>
    </source>
</evidence>
<evidence type="ECO:0000256" key="3">
    <source>
        <dbReference type="ARBA" id="ARBA00022525"/>
    </source>
</evidence>
<evidence type="ECO:0000313" key="11">
    <source>
        <dbReference type="Proteomes" id="UP000472274"/>
    </source>
</evidence>
<dbReference type="Proteomes" id="UP000472274">
    <property type="component" value="Unplaced"/>
</dbReference>
<keyword evidence="3" id="KW-0964">Secreted</keyword>
<dbReference type="GO" id="GO:0007193">
    <property type="term" value="P:adenylate cyclase-inhibiting G protein-coupled receptor signaling pathway"/>
    <property type="evidence" value="ECO:0007669"/>
    <property type="project" value="TreeGrafter"/>
</dbReference>
<dbReference type="InParanoid" id="A0A674KAB8"/>
<dbReference type="GO" id="GO:0005184">
    <property type="term" value="F:neuropeptide hormone activity"/>
    <property type="evidence" value="ECO:0007669"/>
    <property type="project" value="TreeGrafter"/>
</dbReference>
<evidence type="ECO:0000256" key="8">
    <source>
        <dbReference type="SAM" id="SignalP"/>
    </source>
</evidence>
<dbReference type="GO" id="GO:0005615">
    <property type="term" value="C:extracellular space"/>
    <property type="evidence" value="ECO:0007669"/>
    <property type="project" value="TreeGrafter"/>
</dbReference>
<accession>A0A674KAB8</accession>
<keyword evidence="7" id="KW-1015">Disulfide bond</keyword>
<dbReference type="InterPro" id="IPR004250">
    <property type="entry name" value="Somatostatin"/>
</dbReference>
<keyword evidence="5" id="KW-0372">Hormone</keyword>
<dbReference type="GO" id="GO:0001664">
    <property type="term" value="F:G protein-coupled receptor binding"/>
    <property type="evidence" value="ECO:0007669"/>
    <property type="project" value="TreeGrafter"/>
</dbReference>
<evidence type="ECO:0000256" key="4">
    <source>
        <dbReference type="ARBA" id="ARBA00022685"/>
    </source>
</evidence>
<keyword evidence="11" id="KW-1185">Reference proteome</keyword>
<evidence type="ECO:0000256" key="5">
    <source>
        <dbReference type="ARBA" id="ARBA00022702"/>
    </source>
</evidence>
<dbReference type="PANTHER" id="PTHR10558:SF1">
    <property type="entry name" value="CORTISTATIN"/>
    <property type="match status" value="1"/>
</dbReference>
<sequence>ILKGHRLKIMLLSFIPAVASCPLSLGGRVSPPKINNSFFFYKYLQELTDVKRSTLLTFLSALADWISQMEDASLMEEVVELANRQERSAFHQPRAWEKSPCRNFFWKTFSSC</sequence>
<keyword evidence="6 8" id="KW-0732">Signal</keyword>
<reference evidence="10" key="2">
    <citation type="submission" date="2025-09" db="UniProtKB">
        <authorList>
            <consortium name="Ensembl"/>
        </authorList>
    </citation>
    <scope>IDENTIFICATION</scope>
</reference>
<evidence type="ECO:0000259" key="9">
    <source>
        <dbReference type="Pfam" id="PF03002"/>
    </source>
</evidence>
<evidence type="ECO:0000256" key="7">
    <source>
        <dbReference type="ARBA" id="ARBA00023157"/>
    </source>
</evidence>
<dbReference type="Ensembl" id="ENSTMTT00000031025.1">
    <property type="protein sequence ID" value="ENSTMTP00000029928.1"/>
    <property type="gene ID" value="ENSTMTG00000021628.1"/>
</dbReference>
<protein>
    <recommendedName>
        <fullName evidence="9">Somatostatin/Cortistatin C-terminal domain-containing protein</fullName>
    </recommendedName>
</protein>
<dbReference type="Pfam" id="PF03002">
    <property type="entry name" value="Somatostatin"/>
    <property type="match status" value="1"/>
</dbReference>
<dbReference type="PANTHER" id="PTHR10558">
    <property type="entry name" value="SOMATOSTATIN"/>
    <property type="match status" value="1"/>
</dbReference>
<dbReference type="InterPro" id="IPR018142">
    <property type="entry name" value="Somatostatin/Cortistatin_C"/>
</dbReference>
<evidence type="ECO:0000256" key="2">
    <source>
        <dbReference type="ARBA" id="ARBA00008327"/>
    </source>
</evidence>